<keyword evidence="3 4" id="KW-0472">Membrane</keyword>
<dbReference type="Pfam" id="PF03717">
    <property type="entry name" value="PBP_dimer"/>
    <property type="match status" value="1"/>
</dbReference>
<dbReference type="InterPro" id="IPR036138">
    <property type="entry name" value="PBP_dimer_sf"/>
</dbReference>
<dbReference type="GO" id="GO:0005886">
    <property type="term" value="C:plasma membrane"/>
    <property type="evidence" value="ECO:0007669"/>
    <property type="project" value="TreeGrafter"/>
</dbReference>
<sequence>MQPPDKTDPRSGTLVEIHKTYDKRIVIFYPTIGILLLIVAIGFAYQQLFKTNEYAESEKIQSLRRILTPGPRGNIYDREGRLLVGNLARYAVTINLDELRAEFRRAYLITRRNYREADDKNIPSSRQLWIIARYAVMQRYLDRINEITGRDEAVNATRFQRHFNQQLLIPYTLIDDLTPGEYARLAEQLPVNSPLRLTASSIRYYPHGSAAAHVLGYIRSSDDLDAEGFPGENLTTFKMRGTTGRDGLELRFNEHLQGKPGYTIYRVDPAGYRIEPPLEHQRAVQGQSIVTSLDIDLQKVAETQLGDIDNDGYRGAVVALDVPTGEVLALASNPGYNPNDFFPRLSQETVDKMNTQRAWFNLAIAGGYQPGSTFKIIDAIAGFRHNVLKPDTEYYCDGILRVGNRNFVCNNHSMRGEMSFRDAIAKSCNIFFYRESLVLGAQPIADEARRFGLDQRTGIELPSEGKGNIPDPIQRRARGLPWTGGDTVTLAIGQSEITVTPLEMAGFAASVARNETRTTPTILHDPNRTRQRTEPIGLTPEQRHALVDAMRETMKTGSGRMLTNPRFKALNLGYLDIAGKTGTAQREVWVDGKRGIINLAWFIGFAPAENPSIAIAVVLEGNIPGEELGGGAKAAPIAGYVLKKYFEKHPDQIPAQPEM</sequence>
<dbReference type="EMBL" id="CP023004">
    <property type="protein sequence ID" value="AWI08965.1"/>
    <property type="molecule type" value="Genomic_DNA"/>
</dbReference>
<dbReference type="AlphaFoldDB" id="A0A2U8E2E5"/>
<evidence type="ECO:0000256" key="4">
    <source>
        <dbReference type="SAM" id="Phobius"/>
    </source>
</evidence>
<dbReference type="SUPFAM" id="SSF56601">
    <property type="entry name" value="beta-lactamase/transpeptidase-like"/>
    <property type="match status" value="1"/>
</dbReference>
<keyword evidence="4" id="KW-1133">Transmembrane helix</keyword>
<feature type="domain" description="Penicillin-binding protein dimerisation" evidence="6">
    <location>
        <begin position="68"/>
        <end position="274"/>
    </location>
</feature>
<proteinExistence type="predicted"/>
<dbReference type="Proteomes" id="UP000244896">
    <property type="component" value="Chromosome"/>
</dbReference>
<dbReference type="Gene3D" id="3.90.1310.10">
    <property type="entry name" value="Penicillin-binding protein 2a (Domain 2)"/>
    <property type="match status" value="1"/>
</dbReference>
<dbReference type="InterPro" id="IPR050515">
    <property type="entry name" value="Beta-lactam/transpept"/>
</dbReference>
<dbReference type="GO" id="GO:0008658">
    <property type="term" value="F:penicillin binding"/>
    <property type="evidence" value="ECO:0007669"/>
    <property type="project" value="InterPro"/>
</dbReference>
<reference evidence="7 8" key="1">
    <citation type="journal article" date="2018" name="Syst. Appl. Microbiol.">
        <title>Ereboglobus luteus gen. nov. sp. nov. from cockroach guts, and new insights into the oxygen relationship of the genera Opitutus and Didymococcus (Verrucomicrobia: Opitutaceae).</title>
        <authorList>
            <person name="Tegtmeier D."/>
            <person name="Belitz A."/>
            <person name="Radek R."/>
            <person name="Heimerl T."/>
            <person name="Brune A."/>
        </authorList>
    </citation>
    <scope>NUCLEOTIDE SEQUENCE [LARGE SCALE GENOMIC DNA]</scope>
    <source>
        <strain evidence="7 8">Ho45</strain>
    </source>
</reference>
<accession>A0A2U8E2E5</accession>
<dbReference type="SUPFAM" id="SSF56519">
    <property type="entry name" value="Penicillin binding protein dimerisation domain"/>
    <property type="match status" value="1"/>
</dbReference>
<dbReference type="RefSeq" id="WP_108824776.1">
    <property type="nucleotide sequence ID" value="NZ_CP023004.1"/>
</dbReference>
<dbReference type="OrthoDB" id="9804124at2"/>
<dbReference type="PANTHER" id="PTHR30627">
    <property type="entry name" value="PEPTIDOGLYCAN D,D-TRANSPEPTIDASE"/>
    <property type="match status" value="1"/>
</dbReference>
<keyword evidence="7" id="KW-0808">Transferase</keyword>
<keyword evidence="2" id="KW-0378">Hydrolase</keyword>
<evidence type="ECO:0000256" key="2">
    <source>
        <dbReference type="ARBA" id="ARBA00022645"/>
    </source>
</evidence>
<keyword evidence="2" id="KW-0645">Protease</keyword>
<dbReference type="InterPro" id="IPR005311">
    <property type="entry name" value="PBP_dimer"/>
</dbReference>
<dbReference type="GO" id="GO:0016740">
    <property type="term" value="F:transferase activity"/>
    <property type="evidence" value="ECO:0007669"/>
    <property type="project" value="UniProtKB-KW"/>
</dbReference>
<evidence type="ECO:0000256" key="1">
    <source>
        <dbReference type="ARBA" id="ARBA00004370"/>
    </source>
</evidence>
<keyword evidence="2" id="KW-0121">Carboxypeptidase</keyword>
<evidence type="ECO:0000256" key="3">
    <source>
        <dbReference type="ARBA" id="ARBA00023136"/>
    </source>
</evidence>
<evidence type="ECO:0000313" key="8">
    <source>
        <dbReference type="Proteomes" id="UP000244896"/>
    </source>
</evidence>
<dbReference type="Gene3D" id="3.40.710.10">
    <property type="entry name" value="DD-peptidase/beta-lactamase superfamily"/>
    <property type="match status" value="1"/>
</dbReference>
<name>A0A2U8E2E5_9BACT</name>
<comment type="subcellular location">
    <subcellularLocation>
        <location evidence="1">Membrane</location>
    </subcellularLocation>
</comment>
<keyword evidence="8" id="KW-1185">Reference proteome</keyword>
<gene>
    <name evidence="7" type="ORF">CKA38_06610</name>
</gene>
<evidence type="ECO:0000259" key="6">
    <source>
        <dbReference type="Pfam" id="PF03717"/>
    </source>
</evidence>
<dbReference type="GO" id="GO:0071555">
    <property type="term" value="P:cell wall organization"/>
    <property type="evidence" value="ECO:0007669"/>
    <property type="project" value="TreeGrafter"/>
</dbReference>
<feature type="domain" description="Penicillin-binding protein transpeptidase" evidence="5">
    <location>
        <begin position="315"/>
        <end position="641"/>
    </location>
</feature>
<dbReference type="KEGG" id="elut:CKA38_06610"/>
<evidence type="ECO:0000313" key="7">
    <source>
        <dbReference type="EMBL" id="AWI08965.1"/>
    </source>
</evidence>
<keyword evidence="4" id="KW-0812">Transmembrane</keyword>
<dbReference type="Pfam" id="PF00905">
    <property type="entry name" value="Transpeptidase"/>
    <property type="match status" value="1"/>
</dbReference>
<dbReference type="InterPro" id="IPR012338">
    <property type="entry name" value="Beta-lactam/transpept-like"/>
</dbReference>
<dbReference type="GO" id="GO:0004180">
    <property type="term" value="F:carboxypeptidase activity"/>
    <property type="evidence" value="ECO:0007669"/>
    <property type="project" value="UniProtKB-KW"/>
</dbReference>
<feature type="transmembrane region" description="Helical" evidence="4">
    <location>
        <begin position="26"/>
        <end position="45"/>
    </location>
</feature>
<protein>
    <submittedName>
        <fullName evidence="7">Peptidoglycan glycosyltransferase</fullName>
    </submittedName>
</protein>
<evidence type="ECO:0000259" key="5">
    <source>
        <dbReference type="Pfam" id="PF00905"/>
    </source>
</evidence>
<organism evidence="7 8">
    <name type="scientific">Ereboglobus luteus</name>
    <dbReference type="NCBI Taxonomy" id="1796921"/>
    <lineage>
        <taxon>Bacteria</taxon>
        <taxon>Pseudomonadati</taxon>
        <taxon>Verrucomicrobiota</taxon>
        <taxon>Opitutia</taxon>
        <taxon>Opitutales</taxon>
        <taxon>Opitutaceae</taxon>
        <taxon>Ereboglobus</taxon>
    </lineage>
</organism>
<dbReference type="InterPro" id="IPR001460">
    <property type="entry name" value="PCN-bd_Tpept"/>
</dbReference>